<gene>
    <name evidence="1" type="ORF">D6D13_10193</name>
</gene>
<name>A0A4S9C0K5_AURPU</name>
<dbReference type="EMBL" id="QZAS01000077">
    <property type="protein sequence ID" value="THW99349.1"/>
    <property type="molecule type" value="Genomic_DNA"/>
</dbReference>
<reference evidence="1" key="1">
    <citation type="submission" date="2018-10" db="EMBL/GenBank/DDBJ databases">
        <title>Fifty Aureobasidium pullulans genomes reveal a recombining polyextremotolerant generalist.</title>
        <authorList>
            <person name="Gostincar C."/>
            <person name="Turk M."/>
            <person name="Zajc J."/>
            <person name="Gunde-Cimerman N."/>
        </authorList>
    </citation>
    <scope>NUCLEOTIDE SEQUENCE [LARGE SCALE GENOMIC DNA]</scope>
    <source>
        <strain evidence="1">EXF-10085</strain>
    </source>
</reference>
<proteinExistence type="predicted"/>
<protein>
    <submittedName>
        <fullName evidence="1">Uncharacterized protein</fullName>
    </submittedName>
</protein>
<comment type="caution">
    <text evidence="1">The sequence shown here is derived from an EMBL/GenBank/DDBJ whole genome shotgun (WGS) entry which is preliminary data.</text>
</comment>
<dbReference type="AlphaFoldDB" id="A0A4S9C0K5"/>
<organism evidence="1">
    <name type="scientific">Aureobasidium pullulans</name>
    <name type="common">Black yeast</name>
    <name type="synonym">Pullularia pullulans</name>
    <dbReference type="NCBI Taxonomy" id="5580"/>
    <lineage>
        <taxon>Eukaryota</taxon>
        <taxon>Fungi</taxon>
        <taxon>Dikarya</taxon>
        <taxon>Ascomycota</taxon>
        <taxon>Pezizomycotina</taxon>
        <taxon>Dothideomycetes</taxon>
        <taxon>Dothideomycetidae</taxon>
        <taxon>Dothideales</taxon>
        <taxon>Saccotheciaceae</taxon>
        <taxon>Aureobasidium</taxon>
    </lineage>
</organism>
<sequence length="145" mass="16111">MDLSPDIRARLRQCSEGFEQTALAKSIVSFTIKFQEPQMGQHHHLDLVAKDSTPLNFRIISRYITFSTSQESIFRSLGVLSLSPLLLLKHIATSFGSGLSSQHSASSTHHVYLSLRSSHLVVNWKTATLMVIKPSRAFSGRSVTV</sequence>
<accession>A0A4S9C0K5</accession>
<evidence type="ECO:0000313" key="1">
    <source>
        <dbReference type="EMBL" id="THW99349.1"/>
    </source>
</evidence>